<dbReference type="PANTHER" id="PTHR30383:SF5">
    <property type="entry name" value="SGNH HYDROLASE-TYPE ESTERASE DOMAIN-CONTAINING PROTEIN"/>
    <property type="match status" value="1"/>
</dbReference>
<name>A0A5M3WVW3_9ACTN</name>
<dbReference type="RefSeq" id="WP_170322689.1">
    <property type="nucleotide sequence ID" value="NZ_BAAAHL010000030.1"/>
</dbReference>
<evidence type="ECO:0000256" key="1">
    <source>
        <dbReference type="ARBA" id="ARBA00022729"/>
    </source>
</evidence>
<dbReference type="SUPFAM" id="SSF52266">
    <property type="entry name" value="SGNH hydrolase"/>
    <property type="match status" value="1"/>
</dbReference>
<feature type="domain" description="SGNH hydrolase-type esterase" evidence="2">
    <location>
        <begin position="273"/>
        <end position="449"/>
    </location>
</feature>
<dbReference type="AlphaFoldDB" id="A0A5M3WVW3"/>
<proteinExistence type="predicted"/>
<keyword evidence="1" id="KW-0732">Signal</keyword>
<dbReference type="Pfam" id="PF13517">
    <property type="entry name" value="FG-GAP_3"/>
    <property type="match status" value="2"/>
</dbReference>
<sequence>MVSLLLGLTPPATAAAGPRFAVPSGSVGNFSVVMAEESVTLELDASGYDQDQMREILAETQGRNPRLSDTIREDFQEYTNSMPPGGGGDPNDFPDFDGQLSITDTGIAIRVDGGEPLTNASWWAQILAAAAGVLTGLVVRSICVGFFPEAAVMCVVIGNFFGGMTRGMIIQAIDGTLKDGKAWANTLAQSILLAAGGAAWEGGVNTWSKEVLPGHIERLGEALVRLGERLSAGWATFREGCAAAGEFLVDVGRNLADAVSRVRVPAMLRVMPLGDSITYGVESSDGNGYRDELYAYLKASAPDVDFVGSVKAGSMSDRDNEGHPGDRIGEIAAFAYCSVPRYQPNVITLHAGTNDMNQNYNLSQAPTRLKKLINQALTHSPRATVLVAQLIPTGKAGLQPRIDAYNAALPGMVEDLQSEGKHVLLVDMSRVLVSDGLENDAHPTDAGYAKMADAWYSAVLQANANGWIQNPLPEQAANGCNPTESPIDDDPGTGSTIGTGETALGEGWRALGVIAPGYGTRIGRTIIAELNGDQRADYLQVAADGRFRAAVNTVGTPGQPHWVDVGTYAPATSDVSAPIDVNGDEVRFADLNGDGRDDYLLVGSDSKVRAYINFPGLDNKLKFLHWGIVFREESFSRDNLRFADVTGDGRDDILRVGAEGAVHVYRNMWDPNSAQVGSEPQPPDWGLWLNWAGGTQGSSLDAVRFADGDGDGRADYLQVGGDGSVHAFLNRGGGGNGSFQARYNWAYASNYPRPYVQFADISGDGKADYLVVYDGGSVRAWLNRGGN</sequence>
<dbReference type="Gene3D" id="3.40.50.1110">
    <property type="entry name" value="SGNH hydrolase"/>
    <property type="match status" value="1"/>
</dbReference>
<dbReference type="GO" id="GO:0004622">
    <property type="term" value="F:phosphatidylcholine lysophospholipase activity"/>
    <property type="evidence" value="ECO:0007669"/>
    <property type="project" value="TreeGrafter"/>
</dbReference>
<evidence type="ECO:0000313" key="3">
    <source>
        <dbReference type="EMBL" id="GES12079.1"/>
    </source>
</evidence>
<dbReference type="SUPFAM" id="SSF69318">
    <property type="entry name" value="Integrin alpha N-terminal domain"/>
    <property type="match status" value="1"/>
</dbReference>
<dbReference type="EMBL" id="BLAE01000034">
    <property type="protein sequence ID" value="GES12079.1"/>
    <property type="molecule type" value="Genomic_DNA"/>
</dbReference>
<organism evidence="3 4">
    <name type="scientific">Acrocarpospora macrocephala</name>
    <dbReference type="NCBI Taxonomy" id="150177"/>
    <lineage>
        <taxon>Bacteria</taxon>
        <taxon>Bacillati</taxon>
        <taxon>Actinomycetota</taxon>
        <taxon>Actinomycetes</taxon>
        <taxon>Streptosporangiales</taxon>
        <taxon>Streptosporangiaceae</taxon>
        <taxon>Acrocarpospora</taxon>
    </lineage>
</organism>
<protein>
    <recommendedName>
        <fullName evidence="2">SGNH hydrolase-type esterase domain-containing protein</fullName>
    </recommendedName>
</protein>
<dbReference type="InterPro" id="IPR036514">
    <property type="entry name" value="SGNH_hydro_sf"/>
</dbReference>
<dbReference type="InterPro" id="IPR051532">
    <property type="entry name" value="Ester_Hydrolysis_Enzymes"/>
</dbReference>
<evidence type="ECO:0000313" key="4">
    <source>
        <dbReference type="Proteomes" id="UP000331127"/>
    </source>
</evidence>
<dbReference type="Pfam" id="PF13472">
    <property type="entry name" value="Lipase_GDSL_2"/>
    <property type="match status" value="1"/>
</dbReference>
<dbReference type="PANTHER" id="PTHR30383">
    <property type="entry name" value="THIOESTERASE 1/PROTEASE 1/LYSOPHOSPHOLIPASE L1"/>
    <property type="match status" value="1"/>
</dbReference>
<comment type="caution">
    <text evidence="3">The sequence shown here is derived from an EMBL/GenBank/DDBJ whole genome shotgun (WGS) entry which is preliminary data.</text>
</comment>
<dbReference type="InterPro" id="IPR028994">
    <property type="entry name" value="Integrin_alpha_N"/>
</dbReference>
<dbReference type="InterPro" id="IPR013517">
    <property type="entry name" value="FG-GAP"/>
</dbReference>
<dbReference type="InterPro" id="IPR013830">
    <property type="entry name" value="SGNH_hydro"/>
</dbReference>
<gene>
    <name evidence="3" type="ORF">Amac_056760</name>
</gene>
<accession>A0A5M3WVW3</accession>
<reference evidence="3 4" key="1">
    <citation type="submission" date="2019-10" db="EMBL/GenBank/DDBJ databases">
        <title>Whole genome shotgun sequence of Acrocarpospora macrocephala NBRC 16266.</title>
        <authorList>
            <person name="Ichikawa N."/>
            <person name="Kimura A."/>
            <person name="Kitahashi Y."/>
            <person name="Komaki H."/>
            <person name="Oguchi A."/>
        </authorList>
    </citation>
    <scope>NUCLEOTIDE SEQUENCE [LARGE SCALE GENOMIC DNA]</scope>
    <source>
        <strain evidence="3 4">NBRC 16266</strain>
    </source>
</reference>
<dbReference type="Proteomes" id="UP000331127">
    <property type="component" value="Unassembled WGS sequence"/>
</dbReference>
<dbReference type="CDD" id="cd01833">
    <property type="entry name" value="XynB_like"/>
    <property type="match status" value="1"/>
</dbReference>
<evidence type="ECO:0000259" key="2">
    <source>
        <dbReference type="Pfam" id="PF13472"/>
    </source>
</evidence>
<keyword evidence="4" id="KW-1185">Reference proteome</keyword>